<gene>
    <name evidence="1" type="ORF">AB6713_06085</name>
</gene>
<evidence type="ECO:0000313" key="1">
    <source>
        <dbReference type="EMBL" id="MEZ0474186.1"/>
    </source>
</evidence>
<dbReference type="InterPro" id="IPR046256">
    <property type="entry name" value="DUF6289"/>
</dbReference>
<dbReference type="EMBL" id="JBFWIC010000006">
    <property type="protein sequence ID" value="MEZ0474186.1"/>
    <property type="molecule type" value="Genomic_DNA"/>
</dbReference>
<name>A0ABV4HQS7_9GAMM</name>
<sequence length="78" mass="8459">MKIRFRRTLLAFAATATVLFVIGTAFARYPILGEEWGEWTNYDSSGNAVGGGRIECDGNTYRWGSSGSSGGLTIYPCN</sequence>
<proteinExistence type="predicted"/>
<protein>
    <submittedName>
        <fullName evidence="1">DUF6289 family protein</fullName>
    </submittedName>
</protein>
<dbReference type="Proteomes" id="UP001566331">
    <property type="component" value="Unassembled WGS sequence"/>
</dbReference>
<dbReference type="Pfam" id="PF19806">
    <property type="entry name" value="DUF6289"/>
    <property type="match status" value="1"/>
</dbReference>
<accession>A0ABV4HQS7</accession>
<dbReference type="RefSeq" id="WP_370562032.1">
    <property type="nucleotide sequence ID" value="NZ_JBFWIB010000001.1"/>
</dbReference>
<evidence type="ECO:0000313" key="2">
    <source>
        <dbReference type="Proteomes" id="UP001566331"/>
    </source>
</evidence>
<comment type="caution">
    <text evidence="1">The sequence shown here is derived from an EMBL/GenBank/DDBJ whole genome shotgun (WGS) entry which is preliminary data.</text>
</comment>
<reference evidence="1 2" key="1">
    <citation type="submission" date="2024-07" db="EMBL/GenBank/DDBJ databases">
        <title>Luteimonas salilacus sp. nov., isolated from the shore soil of Salt Lake in Tibet of China.</title>
        <authorList>
            <person name="Zhang X."/>
            <person name="Li A."/>
        </authorList>
    </citation>
    <scope>NUCLEOTIDE SEQUENCE [LARGE SCALE GENOMIC DNA]</scope>
    <source>
        <strain evidence="1 2">B3-2-R+30</strain>
    </source>
</reference>
<organism evidence="1 2">
    <name type="scientific">Luteimonas salinilitoris</name>
    <dbReference type="NCBI Taxonomy" id="3237697"/>
    <lineage>
        <taxon>Bacteria</taxon>
        <taxon>Pseudomonadati</taxon>
        <taxon>Pseudomonadota</taxon>
        <taxon>Gammaproteobacteria</taxon>
        <taxon>Lysobacterales</taxon>
        <taxon>Lysobacteraceae</taxon>
        <taxon>Luteimonas</taxon>
    </lineage>
</organism>
<keyword evidence="2" id="KW-1185">Reference proteome</keyword>